<dbReference type="Gene3D" id="3.40.50.2000">
    <property type="entry name" value="Glycogen Phosphorylase B"/>
    <property type="match status" value="1"/>
</dbReference>
<evidence type="ECO:0000256" key="1">
    <source>
        <dbReference type="ARBA" id="ARBA00022676"/>
    </source>
</evidence>
<gene>
    <name evidence="3" type="primary">yojK</name>
    <name evidence="3" type="ORF">SPIL2461_LOCUS17305</name>
</gene>
<dbReference type="EMBL" id="CAJNIZ010043084">
    <property type="protein sequence ID" value="CAE7649312.1"/>
    <property type="molecule type" value="Genomic_DNA"/>
</dbReference>
<keyword evidence="1" id="KW-0328">Glycosyltransferase</keyword>
<protein>
    <submittedName>
        <fullName evidence="3">YojK protein</fullName>
    </submittedName>
</protein>
<dbReference type="GO" id="GO:0008194">
    <property type="term" value="F:UDP-glycosyltransferase activity"/>
    <property type="evidence" value="ECO:0007669"/>
    <property type="project" value="InterPro"/>
</dbReference>
<dbReference type="InterPro" id="IPR002213">
    <property type="entry name" value="UDP_glucos_trans"/>
</dbReference>
<name>A0A812VMF0_SYMPI</name>
<keyword evidence="2" id="KW-0808">Transferase</keyword>
<feature type="non-terminal residue" evidence="3">
    <location>
        <position position="228"/>
    </location>
</feature>
<dbReference type="PANTHER" id="PTHR48043:SF145">
    <property type="entry name" value="FI06409P-RELATED"/>
    <property type="match status" value="1"/>
</dbReference>
<organism evidence="3 4">
    <name type="scientific">Symbiodinium pilosum</name>
    <name type="common">Dinoflagellate</name>
    <dbReference type="NCBI Taxonomy" id="2952"/>
    <lineage>
        <taxon>Eukaryota</taxon>
        <taxon>Sar</taxon>
        <taxon>Alveolata</taxon>
        <taxon>Dinophyceae</taxon>
        <taxon>Suessiales</taxon>
        <taxon>Symbiodiniaceae</taxon>
        <taxon>Symbiodinium</taxon>
    </lineage>
</organism>
<dbReference type="PANTHER" id="PTHR48043">
    <property type="entry name" value="EG:EG0003.4 PROTEIN-RELATED"/>
    <property type="match status" value="1"/>
</dbReference>
<evidence type="ECO:0000256" key="2">
    <source>
        <dbReference type="ARBA" id="ARBA00022679"/>
    </source>
</evidence>
<dbReference type="SUPFAM" id="SSF53756">
    <property type="entry name" value="UDP-Glycosyltransferase/glycogen phosphorylase"/>
    <property type="match status" value="1"/>
</dbReference>
<keyword evidence="4" id="KW-1185">Reference proteome</keyword>
<sequence>SGDVFSRVDAAVGSGQEVVYVSLGTALTGSHSEFGWSGTAGSAMTGKELCQAVYRAVFAELASTKLMNPAPLIVVSTGVQPDALEGIQVPDNGICAPSLPQVELLRRARPVLFVTHGGQNSFMESLTVGTPMLVCPGFGDQLATAAKAEQMGLGLKVDRPKKQEDGSGEVISNYEAAIAQGLQEMLGTERSKFASAAQSAMKELEQAGGTERAAQLCLEVAEAGRARS</sequence>
<dbReference type="AlphaFoldDB" id="A0A812VMF0"/>
<dbReference type="Pfam" id="PF00201">
    <property type="entry name" value="UDPGT"/>
    <property type="match status" value="1"/>
</dbReference>
<evidence type="ECO:0000313" key="4">
    <source>
        <dbReference type="Proteomes" id="UP000649617"/>
    </source>
</evidence>
<evidence type="ECO:0000313" key="3">
    <source>
        <dbReference type="EMBL" id="CAE7649312.1"/>
    </source>
</evidence>
<dbReference type="OrthoDB" id="1927969at2759"/>
<reference evidence="3" key="1">
    <citation type="submission" date="2021-02" db="EMBL/GenBank/DDBJ databases">
        <authorList>
            <person name="Dougan E. K."/>
            <person name="Rhodes N."/>
            <person name="Thang M."/>
            <person name="Chan C."/>
        </authorList>
    </citation>
    <scope>NUCLEOTIDE SEQUENCE</scope>
</reference>
<dbReference type="InterPro" id="IPR050271">
    <property type="entry name" value="UDP-glycosyltransferase"/>
</dbReference>
<proteinExistence type="predicted"/>
<dbReference type="Proteomes" id="UP000649617">
    <property type="component" value="Unassembled WGS sequence"/>
</dbReference>
<accession>A0A812VMF0</accession>
<comment type="caution">
    <text evidence="3">The sequence shown here is derived from an EMBL/GenBank/DDBJ whole genome shotgun (WGS) entry which is preliminary data.</text>
</comment>